<keyword evidence="13" id="KW-1185">Reference proteome</keyword>
<evidence type="ECO:0000256" key="4">
    <source>
        <dbReference type="ARBA" id="ARBA00022737"/>
    </source>
</evidence>
<evidence type="ECO:0000256" key="2">
    <source>
        <dbReference type="ARBA" id="ARBA00022679"/>
    </source>
</evidence>
<reference evidence="12 13" key="1">
    <citation type="submission" date="2015-04" db="EMBL/GenBank/DDBJ databases">
        <authorList>
            <person name="Syromyatnikov M.Y."/>
            <person name="Popov V.N."/>
        </authorList>
    </citation>
    <scope>NUCLEOTIDE SEQUENCE [LARGE SCALE GENOMIC DNA]</scope>
</reference>
<evidence type="ECO:0000256" key="3">
    <source>
        <dbReference type="ARBA" id="ARBA00022723"/>
    </source>
</evidence>
<feature type="domain" description="RING-type" evidence="10">
    <location>
        <begin position="377"/>
        <end position="419"/>
    </location>
</feature>
<dbReference type="GO" id="GO:0071797">
    <property type="term" value="C:LUBAC complex"/>
    <property type="evidence" value="ECO:0007669"/>
    <property type="project" value="TreeGrafter"/>
</dbReference>
<dbReference type="FunFam" id="3.30.40.10:FF:000137">
    <property type="entry name" value="RanBP-type and C3HC4-type zinc finger-containing protein 1"/>
    <property type="match status" value="2"/>
</dbReference>
<dbReference type="InterPro" id="IPR013083">
    <property type="entry name" value="Znf_RING/FYVE/PHD"/>
</dbReference>
<dbReference type="Proteomes" id="UP000183832">
    <property type="component" value="Unassembled WGS sequence"/>
</dbReference>
<dbReference type="STRING" id="568069.A0A1J1HK16"/>
<dbReference type="InterPro" id="IPR044066">
    <property type="entry name" value="TRIAD_supradom"/>
</dbReference>
<keyword evidence="4" id="KW-0677">Repeat</keyword>
<dbReference type="PROSITE" id="PS00518">
    <property type="entry name" value="ZF_RING_1"/>
    <property type="match status" value="2"/>
</dbReference>
<dbReference type="Gene3D" id="3.30.40.10">
    <property type="entry name" value="Zinc/RING finger domain, C3HC4 (zinc finger)"/>
    <property type="match status" value="2"/>
</dbReference>
<dbReference type="GO" id="GO:0043161">
    <property type="term" value="P:proteasome-mediated ubiquitin-dependent protein catabolic process"/>
    <property type="evidence" value="ECO:0007669"/>
    <property type="project" value="TreeGrafter"/>
</dbReference>
<dbReference type="AlphaFoldDB" id="A0A1J1HK16"/>
<feature type="compositionally biased region" description="Basic and acidic residues" evidence="9">
    <location>
        <begin position="107"/>
        <end position="119"/>
    </location>
</feature>
<protein>
    <submittedName>
        <fullName evidence="12">CLUMA_CG000645, isoform A</fullName>
    </submittedName>
</protein>
<dbReference type="PROSITE" id="PS51873">
    <property type="entry name" value="TRIAD"/>
    <property type="match status" value="1"/>
</dbReference>
<evidence type="ECO:0000313" key="13">
    <source>
        <dbReference type="Proteomes" id="UP000183832"/>
    </source>
</evidence>
<dbReference type="InterPro" id="IPR001841">
    <property type="entry name" value="Znf_RING"/>
</dbReference>
<evidence type="ECO:0000313" key="12">
    <source>
        <dbReference type="EMBL" id="CRK86814.1"/>
    </source>
</evidence>
<gene>
    <name evidence="12" type="ORF">CLUMA_CG000645</name>
</gene>
<dbReference type="GO" id="GO:0097039">
    <property type="term" value="P:protein linear polyubiquitination"/>
    <property type="evidence" value="ECO:0007669"/>
    <property type="project" value="TreeGrafter"/>
</dbReference>
<dbReference type="InterPro" id="IPR051628">
    <property type="entry name" value="LUBAC_E3_Ligases"/>
</dbReference>
<keyword evidence="5 8" id="KW-0863">Zinc-finger</keyword>
<feature type="region of interest" description="Disordered" evidence="9">
    <location>
        <begin position="107"/>
        <end position="156"/>
    </location>
</feature>
<dbReference type="GO" id="GO:0043130">
    <property type="term" value="F:ubiquitin binding"/>
    <property type="evidence" value="ECO:0007669"/>
    <property type="project" value="TreeGrafter"/>
</dbReference>
<dbReference type="PROSITE" id="PS50089">
    <property type="entry name" value="ZF_RING_2"/>
    <property type="match status" value="2"/>
</dbReference>
<comment type="pathway">
    <text evidence="1">Protein modification; protein ubiquitination.</text>
</comment>
<dbReference type="PANTHER" id="PTHR22770:SF13">
    <property type="entry name" value="RING-TYPE DOMAIN-CONTAINING PROTEIN"/>
    <property type="match status" value="1"/>
</dbReference>
<proteinExistence type="predicted"/>
<evidence type="ECO:0000259" key="11">
    <source>
        <dbReference type="PROSITE" id="PS51873"/>
    </source>
</evidence>
<evidence type="ECO:0000256" key="6">
    <source>
        <dbReference type="ARBA" id="ARBA00022786"/>
    </source>
</evidence>
<sequence>MSDILDTCSSSVSANYMISAKDASSSMGVVAPENSKSNENLQDETSNVFSSSSSINSINIITDDNNSLATKKENSAPETSSKCCYTVLKTVKFDDLTVEIIHKHKNEEEKKTYESKAMNEDNASETSTLEEENEVPDSDANDHDDGSDASTIALDDDERIEVKLKSTLNLDENASCSTETPLEKMAKEQENYEGAVGLWGKDYQLSCFKFGSENHQFNFAMSQKVEVQRSAIYNDNPAMFAALNLLAQTDKNKRTWTGAPIKTPQQGLIFTKEISDCSVCNRQLDIGRGIALKGCLHVFCRLCLVHSVENKKDVLMKCPTKRVACQSEVRDDEIKELLTQEAYEKYTNDTLNKIGISDLASAYEDYDYVENINRFQCEICTKEINPGDGIVLKNCIHQYCKVCLSNFIEASEEIVFGCPYRDDDGLKCIGVITDTEMRSLVSLQVYLKYLGRSLAFAETTNPNAYHCKTPNCPYWVEIEGEIDNFRCDACKRVNCVRCKAVHEGSTCEDYQEVINGPGRRAQENAHTQMQIQNLLRTRTAQNCPRCGILTQRIDGCRHMTCLTCKHEFQWEGV</sequence>
<dbReference type="SUPFAM" id="SSF57850">
    <property type="entry name" value="RING/U-box"/>
    <property type="match status" value="4"/>
</dbReference>
<evidence type="ECO:0000256" key="5">
    <source>
        <dbReference type="ARBA" id="ARBA00022771"/>
    </source>
</evidence>
<accession>A0A1J1HK16</accession>
<evidence type="ECO:0000256" key="1">
    <source>
        <dbReference type="ARBA" id="ARBA00004906"/>
    </source>
</evidence>
<evidence type="ECO:0000256" key="8">
    <source>
        <dbReference type="PROSITE-ProRule" id="PRU00175"/>
    </source>
</evidence>
<dbReference type="PANTHER" id="PTHR22770">
    <property type="entry name" value="UBIQUITIN CONJUGATING ENZYME 7 INTERACTING PROTEIN-RELATED"/>
    <property type="match status" value="1"/>
</dbReference>
<dbReference type="SMART" id="SM00184">
    <property type="entry name" value="RING"/>
    <property type="match status" value="2"/>
</dbReference>
<dbReference type="Pfam" id="PF01485">
    <property type="entry name" value="IBR"/>
    <property type="match status" value="1"/>
</dbReference>
<dbReference type="OrthoDB" id="261960at2759"/>
<dbReference type="EMBL" id="CVRI01000002">
    <property type="protein sequence ID" value="CRK86814.1"/>
    <property type="molecule type" value="Genomic_DNA"/>
</dbReference>
<feature type="domain" description="RING-type" evidence="10">
    <location>
        <begin position="277"/>
        <end position="322"/>
    </location>
</feature>
<keyword evidence="7" id="KW-0862">Zinc</keyword>
<dbReference type="InterPro" id="IPR017907">
    <property type="entry name" value="Znf_RING_CS"/>
</dbReference>
<evidence type="ECO:0000259" key="10">
    <source>
        <dbReference type="PROSITE" id="PS50089"/>
    </source>
</evidence>
<dbReference type="GO" id="GO:0008270">
    <property type="term" value="F:zinc ion binding"/>
    <property type="evidence" value="ECO:0007669"/>
    <property type="project" value="UniProtKB-KW"/>
</dbReference>
<keyword evidence="2" id="KW-0808">Transferase</keyword>
<keyword evidence="6" id="KW-0833">Ubl conjugation pathway</keyword>
<feature type="compositionally biased region" description="Acidic residues" evidence="9">
    <location>
        <begin position="128"/>
        <end position="139"/>
    </location>
</feature>
<evidence type="ECO:0000256" key="7">
    <source>
        <dbReference type="ARBA" id="ARBA00022833"/>
    </source>
</evidence>
<feature type="domain" description="RING-type" evidence="11">
    <location>
        <begin position="373"/>
        <end position="573"/>
    </location>
</feature>
<dbReference type="Gene3D" id="1.20.120.1750">
    <property type="match status" value="1"/>
</dbReference>
<keyword evidence="3" id="KW-0479">Metal-binding</keyword>
<name>A0A1J1HK16_9DIPT</name>
<organism evidence="12 13">
    <name type="scientific">Clunio marinus</name>
    <dbReference type="NCBI Taxonomy" id="568069"/>
    <lineage>
        <taxon>Eukaryota</taxon>
        <taxon>Metazoa</taxon>
        <taxon>Ecdysozoa</taxon>
        <taxon>Arthropoda</taxon>
        <taxon>Hexapoda</taxon>
        <taxon>Insecta</taxon>
        <taxon>Pterygota</taxon>
        <taxon>Neoptera</taxon>
        <taxon>Endopterygota</taxon>
        <taxon>Diptera</taxon>
        <taxon>Nematocera</taxon>
        <taxon>Chironomoidea</taxon>
        <taxon>Chironomidae</taxon>
        <taxon>Clunio</taxon>
    </lineage>
</organism>
<dbReference type="InterPro" id="IPR002867">
    <property type="entry name" value="IBR_dom"/>
</dbReference>
<dbReference type="CDD" id="cd20336">
    <property type="entry name" value="Rcat_RBR"/>
    <property type="match status" value="1"/>
</dbReference>
<evidence type="ECO:0000256" key="9">
    <source>
        <dbReference type="SAM" id="MobiDB-lite"/>
    </source>
</evidence>
<dbReference type="GO" id="GO:0004842">
    <property type="term" value="F:ubiquitin-protein transferase activity"/>
    <property type="evidence" value="ECO:0007669"/>
    <property type="project" value="TreeGrafter"/>
</dbReference>